<dbReference type="GeneID" id="20240819"/>
<dbReference type="OrthoDB" id="6125550at2759"/>
<dbReference type="PROSITE" id="PS51406">
    <property type="entry name" value="FIBRINOGEN_C_2"/>
    <property type="match status" value="1"/>
</dbReference>
<dbReference type="AlphaFoldDB" id="V3ZVP1"/>
<dbReference type="InterPro" id="IPR014716">
    <property type="entry name" value="Fibrinogen_a/b/g_C_1"/>
</dbReference>
<dbReference type="SMART" id="SM00186">
    <property type="entry name" value="FBG"/>
    <property type="match status" value="1"/>
</dbReference>
<dbReference type="OMA" id="CSHFANA"/>
<dbReference type="PANTHER" id="PTHR19143:SF327">
    <property type="entry name" value="FI21813P1-RELATED"/>
    <property type="match status" value="1"/>
</dbReference>
<dbReference type="KEGG" id="lgi:LOTGIDRAFT_168263"/>
<sequence length="258" mass="30142">MLYKERLRKCVLQRKIRIGISKNALKGKIKNEVKSNALQDCTEGYVMLDILKDRGFFITSIKPLPDPEEPFEVLCYLEWGGFTIIQQREHLSQSTDFNKNWIEYRNGFGTLHGNFWLGLEKMYKILQNNNTNGFNLHIHFFDTVYSQCTWQVDKFNLEGESSNYTAIFKNAYFLYSDWCDGMFTSLTPDSRPFSTFDHISYPDNFNCTGREESGWWFADDVNCSFSNINSKRIDDDIVIETANGTVRARKVIMQVKRA</sequence>
<dbReference type="Proteomes" id="UP000030746">
    <property type="component" value="Unassembled WGS sequence"/>
</dbReference>
<gene>
    <name evidence="2" type="ORF">LOTGIDRAFT_168263</name>
</gene>
<evidence type="ECO:0000313" key="2">
    <source>
        <dbReference type="EMBL" id="ESO85001.1"/>
    </source>
</evidence>
<dbReference type="Pfam" id="PF00147">
    <property type="entry name" value="Fibrinogen_C"/>
    <property type="match status" value="1"/>
</dbReference>
<dbReference type="STRING" id="225164.V3ZVP1"/>
<dbReference type="SUPFAM" id="SSF56496">
    <property type="entry name" value="Fibrinogen C-terminal domain-like"/>
    <property type="match status" value="1"/>
</dbReference>
<evidence type="ECO:0000313" key="3">
    <source>
        <dbReference type="Proteomes" id="UP000030746"/>
    </source>
</evidence>
<reference evidence="2 3" key="1">
    <citation type="journal article" date="2013" name="Nature">
        <title>Insights into bilaterian evolution from three spiralian genomes.</title>
        <authorList>
            <person name="Simakov O."/>
            <person name="Marletaz F."/>
            <person name="Cho S.J."/>
            <person name="Edsinger-Gonzales E."/>
            <person name="Havlak P."/>
            <person name="Hellsten U."/>
            <person name="Kuo D.H."/>
            <person name="Larsson T."/>
            <person name="Lv J."/>
            <person name="Arendt D."/>
            <person name="Savage R."/>
            <person name="Osoegawa K."/>
            <person name="de Jong P."/>
            <person name="Grimwood J."/>
            <person name="Chapman J.A."/>
            <person name="Shapiro H."/>
            <person name="Aerts A."/>
            <person name="Otillar R.P."/>
            <person name="Terry A.Y."/>
            <person name="Boore J.L."/>
            <person name="Grigoriev I.V."/>
            <person name="Lindberg D.R."/>
            <person name="Seaver E.C."/>
            <person name="Weisblat D.A."/>
            <person name="Putnam N.H."/>
            <person name="Rokhsar D.S."/>
        </authorList>
    </citation>
    <scope>NUCLEOTIDE SEQUENCE [LARGE SCALE GENOMIC DNA]</scope>
</reference>
<dbReference type="Gene3D" id="3.90.215.10">
    <property type="entry name" value="Gamma Fibrinogen, chain A, domain 1"/>
    <property type="match status" value="1"/>
</dbReference>
<dbReference type="InterPro" id="IPR002181">
    <property type="entry name" value="Fibrinogen_a/b/g_C_dom"/>
</dbReference>
<dbReference type="EMBL" id="KB203357">
    <property type="protein sequence ID" value="ESO85001.1"/>
    <property type="molecule type" value="Genomic_DNA"/>
</dbReference>
<dbReference type="HOGENOM" id="CLU_060190_1_0_1"/>
<accession>V3ZVP1</accession>
<name>V3ZVP1_LOTGI</name>
<evidence type="ECO:0000259" key="1">
    <source>
        <dbReference type="PROSITE" id="PS51406"/>
    </source>
</evidence>
<keyword evidence="3" id="KW-1185">Reference proteome</keyword>
<dbReference type="InterPro" id="IPR036056">
    <property type="entry name" value="Fibrinogen-like_C"/>
</dbReference>
<dbReference type="InterPro" id="IPR050373">
    <property type="entry name" value="Fibrinogen_C-term_domain"/>
</dbReference>
<proteinExistence type="predicted"/>
<feature type="domain" description="Fibrinogen C-terminal" evidence="1">
    <location>
        <begin position="32"/>
        <end position="258"/>
    </location>
</feature>
<dbReference type="PANTHER" id="PTHR19143">
    <property type="entry name" value="FIBRINOGEN/TENASCIN/ANGIOPOEITIN"/>
    <property type="match status" value="1"/>
</dbReference>
<protein>
    <recommendedName>
        <fullName evidence="1">Fibrinogen C-terminal domain-containing protein</fullName>
    </recommendedName>
</protein>
<dbReference type="GO" id="GO:0005615">
    <property type="term" value="C:extracellular space"/>
    <property type="evidence" value="ECO:0007669"/>
    <property type="project" value="TreeGrafter"/>
</dbReference>
<dbReference type="CTD" id="20240819"/>
<dbReference type="Gene3D" id="4.10.530.10">
    <property type="entry name" value="Gamma-fibrinogen Carboxyl Terminal Fragment, domain 2"/>
    <property type="match status" value="1"/>
</dbReference>
<organism evidence="2 3">
    <name type="scientific">Lottia gigantea</name>
    <name type="common">Giant owl limpet</name>
    <dbReference type="NCBI Taxonomy" id="225164"/>
    <lineage>
        <taxon>Eukaryota</taxon>
        <taxon>Metazoa</taxon>
        <taxon>Spiralia</taxon>
        <taxon>Lophotrochozoa</taxon>
        <taxon>Mollusca</taxon>
        <taxon>Gastropoda</taxon>
        <taxon>Patellogastropoda</taxon>
        <taxon>Lottioidea</taxon>
        <taxon>Lottiidae</taxon>
        <taxon>Lottia</taxon>
    </lineage>
</organism>
<dbReference type="RefSeq" id="XP_009064386.1">
    <property type="nucleotide sequence ID" value="XM_009066138.1"/>
</dbReference>